<dbReference type="Pfam" id="PF03961">
    <property type="entry name" value="FapA"/>
    <property type="match status" value="1"/>
</dbReference>
<comment type="caution">
    <text evidence="2">The sequence shown here is derived from an EMBL/GenBank/DDBJ whole genome shotgun (WGS) entry which is preliminary data.</text>
</comment>
<dbReference type="Proteomes" id="UP000885986">
    <property type="component" value="Unassembled WGS sequence"/>
</dbReference>
<dbReference type="EMBL" id="DSDS01000136">
    <property type="protein sequence ID" value="HET98203.1"/>
    <property type="molecule type" value="Genomic_DNA"/>
</dbReference>
<dbReference type="PANTHER" id="PTHR38032">
    <property type="entry name" value="POLYMERASE-RELATED"/>
    <property type="match status" value="1"/>
</dbReference>
<dbReference type="AlphaFoldDB" id="A0A7C2TJ26"/>
<evidence type="ECO:0000256" key="1">
    <source>
        <dbReference type="SAM" id="Coils"/>
    </source>
</evidence>
<dbReference type="InterPro" id="IPR005646">
    <property type="entry name" value="FapA"/>
</dbReference>
<keyword evidence="1" id="KW-0175">Coiled coil</keyword>
<gene>
    <name evidence="2" type="ORF">ENN98_05860</name>
</gene>
<dbReference type="PANTHER" id="PTHR38032:SF1">
    <property type="entry name" value="RNA-BINDING PROTEIN KHPB N-TERMINAL DOMAIN-CONTAINING PROTEIN"/>
    <property type="match status" value="1"/>
</dbReference>
<reference evidence="2" key="1">
    <citation type="journal article" date="2020" name="mSystems">
        <title>Genome- and Community-Level Interaction Insights into Carbon Utilization and Element Cycling Functions of Hydrothermarchaeota in Hydrothermal Sediment.</title>
        <authorList>
            <person name="Zhou Z."/>
            <person name="Liu Y."/>
            <person name="Xu W."/>
            <person name="Pan J."/>
            <person name="Luo Z.H."/>
            <person name="Li M."/>
        </authorList>
    </citation>
    <scope>NUCLEOTIDE SEQUENCE [LARGE SCALE GENOMIC DNA]</scope>
    <source>
        <strain evidence="2">SpSt-1224</strain>
    </source>
</reference>
<protein>
    <submittedName>
        <fullName evidence="2">DUF342 domain-containing protein</fullName>
    </submittedName>
</protein>
<feature type="non-terminal residue" evidence="2">
    <location>
        <position position="1"/>
    </location>
</feature>
<proteinExistence type="predicted"/>
<feature type="coiled-coil region" evidence="1">
    <location>
        <begin position="71"/>
        <end position="105"/>
    </location>
</feature>
<sequence length="160" mass="18029">VYVRELGSEAEVQTHFHVGVVPALQGRKHKVDEDLRLWAERLNEIIKNISTLEKMKKEQSGGFPEERVAVLQKYKIAMPKAMNRVNALTEQANALEAELEQMVAESVFVYGTIHPGAVISIGSATRFVTSEEEQCVVYFDRESRKILIRKMNAEEQVAGA</sequence>
<name>A0A7C2TJ26_9BACT</name>
<organism evidence="2">
    <name type="scientific">Desulfurivibrio alkaliphilus</name>
    <dbReference type="NCBI Taxonomy" id="427923"/>
    <lineage>
        <taxon>Bacteria</taxon>
        <taxon>Pseudomonadati</taxon>
        <taxon>Thermodesulfobacteriota</taxon>
        <taxon>Desulfobulbia</taxon>
        <taxon>Desulfobulbales</taxon>
        <taxon>Desulfobulbaceae</taxon>
        <taxon>Desulfurivibrio</taxon>
    </lineage>
</organism>
<dbReference type="InterPro" id="IPR046865">
    <property type="entry name" value="FapA_b_solenoid"/>
</dbReference>
<evidence type="ECO:0000313" key="2">
    <source>
        <dbReference type="EMBL" id="HET98203.1"/>
    </source>
</evidence>
<accession>A0A7C2TJ26</accession>